<reference evidence="1" key="2">
    <citation type="submission" date="2020-11" db="EMBL/GenBank/DDBJ databases">
        <authorList>
            <person name="McCartney M.A."/>
            <person name="Auch B."/>
            <person name="Kono T."/>
            <person name="Mallez S."/>
            <person name="Becker A."/>
            <person name="Gohl D.M."/>
            <person name="Silverstein K.A.T."/>
            <person name="Koren S."/>
            <person name="Bechman K.B."/>
            <person name="Herman A."/>
            <person name="Abrahante J.E."/>
            <person name="Garbe J."/>
        </authorList>
    </citation>
    <scope>NUCLEOTIDE SEQUENCE</scope>
    <source>
        <strain evidence="1">Duluth1</strain>
        <tissue evidence="1">Whole animal</tissue>
    </source>
</reference>
<accession>A0A9D4KPC4</accession>
<dbReference type="AlphaFoldDB" id="A0A9D4KPC4"/>
<reference evidence="1" key="1">
    <citation type="journal article" date="2019" name="bioRxiv">
        <title>The Genome of the Zebra Mussel, Dreissena polymorpha: A Resource for Invasive Species Research.</title>
        <authorList>
            <person name="McCartney M.A."/>
            <person name="Auch B."/>
            <person name="Kono T."/>
            <person name="Mallez S."/>
            <person name="Zhang Y."/>
            <person name="Obille A."/>
            <person name="Becker A."/>
            <person name="Abrahante J.E."/>
            <person name="Garbe J."/>
            <person name="Badalamenti J.P."/>
            <person name="Herman A."/>
            <person name="Mangelson H."/>
            <person name="Liachko I."/>
            <person name="Sullivan S."/>
            <person name="Sone E.D."/>
            <person name="Koren S."/>
            <person name="Silverstein K.A.T."/>
            <person name="Beckman K.B."/>
            <person name="Gohl D.M."/>
        </authorList>
    </citation>
    <scope>NUCLEOTIDE SEQUENCE</scope>
    <source>
        <strain evidence="1">Duluth1</strain>
        <tissue evidence="1">Whole animal</tissue>
    </source>
</reference>
<evidence type="ECO:0000313" key="2">
    <source>
        <dbReference type="Proteomes" id="UP000828390"/>
    </source>
</evidence>
<dbReference type="Proteomes" id="UP000828390">
    <property type="component" value="Unassembled WGS sequence"/>
</dbReference>
<name>A0A9D4KPC4_DREPO</name>
<keyword evidence="2" id="KW-1185">Reference proteome</keyword>
<gene>
    <name evidence="1" type="ORF">DPMN_116809</name>
</gene>
<protein>
    <submittedName>
        <fullName evidence="1">Uncharacterized protein</fullName>
    </submittedName>
</protein>
<proteinExistence type="predicted"/>
<sequence length="126" mass="15259">MIVHSLILPKDAYFTSRRRHLDTDLRWSMFQARRNSVLMQHHAIQQAIRNASNFPETRRNFIHLLMSIFQSMRYLLVFTNNRMMMMMDPHWQQRPVLPILYVQWLHGACFVRLQRPTRISETSFNA</sequence>
<evidence type="ECO:0000313" key="1">
    <source>
        <dbReference type="EMBL" id="KAH3843295.1"/>
    </source>
</evidence>
<dbReference type="EMBL" id="JAIWYP010000004">
    <property type="protein sequence ID" value="KAH3843295.1"/>
    <property type="molecule type" value="Genomic_DNA"/>
</dbReference>
<comment type="caution">
    <text evidence="1">The sequence shown here is derived from an EMBL/GenBank/DDBJ whole genome shotgun (WGS) entry which is preliminary data.</text>
</comment>
<organism evidence="1 2">
    <name type="scientific">Dreissena polymorpha</name>
    <name type="common">Zebra mussel</name>
    <name type="synonym">Mytilus polymorpha</name>
    <dbReference type="NCBI Taxonomy" id="45954"/>
    <lineage>
        <taxon>Eukaryota</taxon>
        <taxon>Metazoa</taxon>
        <taxon>Spiralia</taxon>
        <taxon>Lophotrochozoa</taxon>
        <taxon>Mollusca</taxon>
        <taxon>Bivalvia</taxon>
        <taxon>Autobranchia</taxon>
        <taxon>Heteroconchia</taxon>
        <taxon>Euheterodonta</taxon>
        <taxon>Imparidentia</taxon>
        <taxon>Neoheterodontei</taxon>
        <taxon>Myida</taxon>
        <taxon>Dreissenoidea</taxon>
        <taxon>Dreissenidae</taxon>
        <taxon>Dreissena</taxon>
    </lineage>
</organism>